<comment type="caution">
    <text evidence="3">The sequence shown here is derived from an EMBL/GenBank/DDBJ whole genome shotgun (WGS) entry which is preliminary data.</text>
</comment>
<keyword evidence="4" id="KW-1185">Reference proteome</keyword>
<sequence length="378" mass="37433">MGIFRRVILPVAWLLVFAVIAVALVKIAFVDGLKPVASEPGPMAQVDTPVVPAIRATVTNTVQIKATVQGDAAVAVRSTAVGKVVHIFLEPGAAVTKGDRLFQIATERQRQIAAVPSQTDRNQAGENQAPAKPVYDYFDVVAPADGKLQSLTVLEDQQLSVGETVGKVDPGTFTVSGPVNAGQQYRLLGKPGSAEISLVGGPAPFQCAAVTLKNNASDDGGSSTPAGGPGGVGMSVPGISAPAAVAIPGPGAGAPQDGGPATGTLSCAIPSGTEVFAGLGATMTVSAGVATNVVTVPLTSVKGSVKEGLVWLAGAGAQGAAPEQRTVALGLNDGTKVEVVSGLAEGEQILEFVPGAPAQMQGPGMAGPGGAVYGPAGG</sequence>
<keyword evidence="2" id="KW-1133">Transmembrane helix</keyword>
<dbReference type="PANTHER" id="PTHR30469">
    <property type="entry name" value="MULTIDRUG RESISTANCE PROTEIN MDTA"/>
    <property type="match status" value="1"/>
</dbReference>
<protein>
    <submittedName>
        <fullName evidence="3">Efflux RND transporter periplasmic adaptor subunit</fullName>
    </submittedName>
</protein>
<evidence type="ECO:0000256" key="2">
    <source>
        <dbReference type="SAM" id="Phobius"/>
    </source>
</evidence>
<keyword evidence="2" id="KW-0472">Membrane</keyword>
<dbReference type="EMBL" id="JAFNLL010000002">
    <property type="protein sequence ID" value="MBO1266596.1"/>
    <property type="molecule type" value="Genomic_DNA"/>
</dbReference>
<feature type="transmembrane region" description="Helical" evidence="2">
    <location>
        <begin position="7"/>
        <end position="29"/>
    </location>
</feature>
<evidence type="ECO:0000313" key="4">
    <source>
        <dbReference type="Proteomes" id="UP000664164"/>
    </source>
</evidence>
<keyword evidence="2" id="KW-0812">Transmembrane</keyword>
<dbReference type="SUPFAM" id="SSF111369">
    <property type="entry name" value="HlyD-like secretion proteins"/>
    <property type="match status" value="1"/>
</dbReference>
<proteinExistence type="predicted"/>
<dbReference type="AlphaFoldDB" id="A0A939KKY6"/>
<dbReference type="GO" id="GO:1990281">
    <property type="term" value="C:efflux pump complex"/>
    <property type="evidence" value="ECO:0007669"/>
    <property type="project" value="TreeGrafter"/>
</dbReference>
<organism evidence="3 4">
    <name type="scientific">Arthrobacter cavernae</name>
    <dbReference type="NCBI Taxonomy" id="2817681"/>
    <lineage>
        <taxon>Bacteria</taxon>
        <taxon>Bacillati</taxon>
        <taxon>Actinomycetota</taxon>
        <taxon>Actinomycetes</taxon>
        <taxon>Micrococcales</taxon>
        <taxon>Micrococcaceae</taxon>
        <taxon>Arthrobacter</taxon>
    </lineage>
</organism>
<dbReference type="Proteomes" id="UP000664164">
    <property type="component" value="Unassembled WGS sequence"/>
</dbReference>
<gene>
    <name evidence="3" type="ORF">J1902_01130</name>
</gene>
<dbReference type="GO" id="GO:0015562">
    <property type="term" value="F:efflux transmembrane transporter activity"/>
    <property type="evidence" value="ECO:0007669"/>
    <property type="project" value="TreeGrafter"/>
</dbReference>
<evidence type="ECO:0000256" key="1">
    <source>
        <dbReference type="SAM" id="MobiDB-lite"/>
    </source>
</evidence>
<dbReference type="PANTHER" id="PTHR30469:SF15">
    <property type="entry name" value="HLYD FAMILY OF SECRETION PROTEINS"/>
    <property type="match status" value="1"/>
</dbReference>
<dbReference type="RefSeq" id="WP_207614345.1">
    <property type="nucleotide sequence ID" value="NZ_JAFNLL010000002.1"/>
</dbReference>
<dbReference type="Gene3D" id="2.40.50.100">
    <property type="match status" value="1"/>
</dbReference>
<reference evidence="3" key="1">
    <citation type="submission" date="2021-03" db="EMBL/GenBank/DDBJ databases">
        <title>A new species, PO-11, isolated from a karst cave deposit.</title>
        <authorList>
            <person name="Zhaoxiaoyong W."/>
        </authorList>
    </citation>
    <scope>NUCLEOTIDE SEQUENCE</scope>
    <source>
        <strain evidence="3">PO-11</strain>
    </source>
</reference>
<accession>A0A939KKY6</accession>
<evidence type="ECO:0000313" key="3">
    <source>
        <dbReference type="EMBL" id="MBO1266596.1"/>
    </source>
</evidence>
<dbReference type="Gene3D" id="2.40.420.20">
    <property type="match status" value="1"/>
</dbReference>
<feature type="region of interest" description="Disordered" evidence="1">
    <location>
        <begin position="215"/>
        <end position="235"/>
    </location>
</feature>
<name>A0A939KKY6_9MICC</name>